<gene>
    <name evidence="3" type="ORF">HARCEL1_11425</name>
</gene>
<keyword evidence="1" id="KW-0812">Transmembrane</keyword>
<keyword evidence="1" id="KW-0472">Membrane</keyword>
<keyword evidence="1" id="KW-1133">Transmembrane helix</keyword>
<dbReference type="GeneID" id="36513126"/>
<keyword evidence="4" id="KW-1185">Reference proteome</keyword>
<organism evidence="3 4">
    <name type="scientific">Halococcoides cellulosivorans</name>
    <dbReference type="NCBI Taxonomy" id="1679096"/>
    <lineage>
        <taxon>Archaea</taxon>
        <taxon>Methanobacteriati</taxon>
        <taxon>Methanobacteriota</taxon>
        <taxon>Stenosarchaea group</taxon>
        <taxon>Halobacteria</taxon>
        <taxon>Halobacteriales</taxon>
        <taxon>Haloarculaceae</taxon>
        <taxon>Halococcoides</taxon>
    </lineage>
</organism>
<sequence length="115" mass="11996">MGEVIEGGSSVTTVSTGTVAWGVALVVFVAGDILTTTYGLQVGVSESNPVPAMVMDAVGALPAMVGLKLLAVGVLWAVYRRLDERYWPETIPLTLTAVGGVAIVINTWMIALHVL</sequence>
<reference evidence="3 4" key="1">
    <citation type="submission" date="2018-04" db="EMBL/GenBank/DDBJ databases">
        <title>Halococcoides cellulosivorans gen. nov., sp. nov., an extremely halophilic cellulose-utilizing haloarchaeon from hypersaline lakes.</title>
        <authorList>
            <person name="Sorokin D.Y."/>
            <person name="Toshchakov S.V."/>
            <person name="Samarov N.I."/>
            <person name="Korzhenkov A."/>
            <person name="Kublanov I.V."/>
        </authorList>
    </citation>
    <scope>NUCLEOTIDE SEQUENCE [LARGE SCALE GENOMIC DNA]</scope>
    <source>
        <strain evidence="3 4">HArcel1</strain>
    </source>
</reference>
<feature type="transmembrane region" description="Helical" evidence="1">
    <location>
        <begin position="60"/>
        <end position="79"/>
    </location>
</feature>
<accession>A0A2R4X396</accession>
<dbReference type="Proteomes" id="UP000244727">
    <property type="component" value="Chromosome"/>
</dbReference>
<dbReference type="EMBL" id="CP028858">
    <property type="protein sequence ID" value="AWB28269.1"/>
    <property type="molecule type" value="Genomic_DNA"/>
</dbReference>
<feature type="transmembrane region" description="Helical" evidence="1">
    <location>
        <begin position="91"/>
        <end position="111"/>
    </location>
</feature>
<evidence type="ECO:0000256" key="1">
    <source>
        <dbReference type="SAM" id="Phobius"/>
    </source>
</evidence>
<feature type="transmembrane region" description="Helical" evidence="1">
    <location>
        <begin position="19"/>
        <end position="40"/>
    </location>
</feature>
<feature type="domain" description="DUF5658" evidence="2">
    <location>
        <begin position="23"/>
        <end position="111"/>
    </location>
</feature>
<evidence type="ECO:0000313" key="3">
    <source>
        <dbReference type="EMBL" id="AWB28269.1"/>
    </source>
</evidence>
<dbReference type="AlphaFoldDB" id="A0A2R4X396"/>
<evidence type="ECO:0000313" key="4">
    <source>
        <dbReference type="Proteomes" id="UP000244727"/>
    </source>
</evidence>
<evidence type="ECO:0000259" key="2">
    <source>
        <dbReference type="Pfam" id="PF18902"/>
    </source>
</evidence>
<name>A0A2R4X396_9EURY</name>
<protein>
    <recommendedName>
        <fullName evidence="2">DUF5658 domain-containing protein</fullName>
    </recommendedName>
</protein>
<dbReference type="Pfam" id="PF18902">
    <property type="entry name" value="DUF5658"/>
    <property type="match status" value="1"/>
</dbReference>
<dbReference type="RefSeq" id="WP_108383678.1">
    <property type="nucleotide sequence ID" value="NZ_CP028858.1"/>
</dbReference>
<proteinExistence type="predicted"/>
<dbReference type="KEGG" id="harc:HARCEL1_11425"/>
<dbReference type="InterPro" id="IPR043717">
    <property type="entry name" value="DUF5658"/>
</dbReference>